<reference evidence="1 2" key="1">
    <citation type="submission" date="2013-05" db="EMBL/GenBank/DDBJ databases">
        <authorList>
            <person name="Harkins D.M."/>
            <person name="Durkin A.S."/>
            <person name="Brinkac L.M."/>
            <person name="Haft D.H."/>
            <person name="Selengut J.D."/>
            <person name="Sanka R."/>
            <person name="DePew J."/>
            <person name="Purushe J."/>
            <person name="Hartskeerl R.A."/>
            <person name="Ahmed A."/>
            <person name="van der Linden H."/>
            <person name="Goris M.G.A."/>
            <person name="Vinetz J.M."/>
            <person name="Sutton G.G."/>
            <person name="Nierman W.C."/>
            <person name="Fouts D.E."/>
        </authorList>
    </citation>
    <scope>NUCLEOTIDE SEQUENCE [LARGE SCALE GENOMIC DNA]</scope>
    <source>
        <strain evidence="1 2">10</strain>
    </source>
</reference>
<protein>
    <submittedName>
        <fullName evidence="1">Uncharacterized protein</fullName>
    </submittedName>
</protein>
<dbReference type="Proteomes" id="UP000018719">
    <property type="component" value="Unassembled WGS sequence"/>
</dbReference>
<accession>V6HK52</accession>
<evidence type="ECO:0000313" key="1">
    <source>
        <dbReference type="EMBL" id="EQA37265.1"/>
    </source>
</evidence>
<comment type="caution">
    <text evidence="1">The sequence shown here is derived from an EMBL/GenBank/DDBJ whole genome shotgun (WGS) entry which is preliminary data.</text>
</comment>
<evidence type="ECO:0000313" key="2">
    <source>
        <dbReference type="Proteomes" id="UP000018719"/>
    </source>
</evidence>
<name>V6HK52_9LEPT</name>
<dbReference type="EMBL" id="AHMM02000015">
    <property type="protein sequence ID" value="EQA37265.1"/>
    <property type="molecule type" value="Genomic_DNA"/>
</dbReference>
<organism evidence="1 2">
    <name type="scientific">Leptospira inadai serovar Lyme str. 10</name>
    <dbReference type="NCBI Taxonomy" id="1049790"/>
    <lineage>
        <taxon>Bacteria</taxon>
        <taxon>Pseudomonadati</taxon>
        <taxon>Spirochaetota</taxon>
        <taxon>Spirochaetia</taxon>
        <taxon>Leptospirales</taxon>
        <taxon>Leptospiraceae</taxon>
        <taxon>Leptospira</taxon>
    </lineage>
</organism>
<gene>
    <name evidence="1" type="ORF">LEP1GSC047_3776</name>
</gene>
<dbReference type="AlphaFoldDB" id="V6HK52"/>
<sequence>MQNRADAFLKLDANRYVLAGQKNENWESLEKNKVTFRILDIPYRKTVDLSPPVAEFAANHPDVFIKATQSERFRTKDRSSNLILILFSLTGQRALRSRIRS</sequence>
<proteinExistence type="predicted"/>
<dbReference type="STRING" id="1049790.LEP1GSC047_3776"/>